<evidence type="ECO:0000256" key="13">
    <source>
        <dbReference type="ARBA" id="ARBA00023136"/>
    </source>
</evidence>
<evidence type="ECO:0000256" key="15">
    <source>
        <dbReference type="ARBA" id="ARBA00051245"/>
    </source>
</evidence>
<dbReference type="InterPro" id="IPR027417">
    <property type="entry name" value="P-loop_NTPase"/>
</dbReference>
<keyword evidence="6" id="KW-0997">Cell inner membrane</keyword>
<accession>A0A840CZF8</accession>
<dbReference type="EMBL" id="JACIEP010000013">
    <property type="protein sequence ID" value="MBB4037363.1"/>
    <property type="molecule type" value="Genomic_DNA"/>
</dbReference>
<keyword evidence="10" id="KW-0418">Kinase</keyword>
<organism evidence="20 21">
    <name type="scientific">Dysgonomonas hofstadii</name>
    <dbReference type="NCBI Taxonomy" id="637886"/>
    <lineage>
        <taxon>Bacteria</taxon>
        <taxon>Pseudomonadati</taxon>
        <taxon>Bacteroidota</taxon>
        <taxon>Bacteroidia</taxon>
        <taxon>Bacteroidales</taxon>
        <taxon>Dysgonomonadaceae</taxon>
        <taxon>Dysgonomonas</taxon>
    </lineage>
</organism>
<feature type="domain" description="Tyrosine-protein kinase G-rich" evidence="19">
    <location>
        <begin position="452"/>
        <end position="531"/>
    </location>
</feature>
<comment type="subcellular location">
    <subcellularLocation>
        <location evidence="1">Cell inner membrane</location>
        <topology evidence="1">Multi-pass membrane protein</topology>
    </subcellularLocation>
</comment>
<keyword evidence="9" id="KW-0547">Nucleotide-binding</keyword>
<evidence type="ECO:0000256" key="4">
    <source>
        <dbReference type="ARBA" id="ARBA00011903"/>
    </source>
</evidence>
<dbReference type="Proteomes" id="UP000555103">
    <property type="component" value="Unassembled WGS sequence"/>
</dbReference>
<feature type="domain" description="AAA" evidence="18">
    <location>
        <begin position="595"/>
        <end position="721"/>
    </location>
</feature>
<comment type="similarity">
    <text evidence="2">Belongs to the CpsD/CapB family.</text>
</comment>
<evidence type="ECO:0000259" key="17">
    <source>
        <dbReference type="Pfam" id="PF02706"/>
    </source>
</evidence>
<keyword evidence="7" id="KW-0808">Transferase</keyword>
<keyword evidence="8 16" id="KW-0812">Transmembrane</keyword>
<evidence type="ECO:0000256" key="10">
    <source>
        <dbReference type="ARBA" id="ARBA00022777"/>
    </source>
</evidence>
<dbReference type="Pfam" id="PF13614">
    <property type="entry name" value="AAA_31"/>
    <property type="match status" value="1"/>
</dbReference>
<evidence type="ECO:0000256" key="14">
    <source>
        <dbReference type="ARBA" id="ARBA00023137"/>
    </source>
</evidence>
<protein>
    <recommendedName>
        <fullName evidence="4">non-specific protein-tyrosine kinase</fullName>
        <ecNumber evidence="4">2.7.10.2</ecNumber>
    </recommendedName>
</protein>
<name>A0A840CZF8_9BACT</name>
<dbReference type="SUPFAM" id="SSF52540">
    <property type="entry name" value="P-loop containing nucleoside triphosphate hydrolases"/>
    <property type="match status" value="1"/>
</dbReference>
<evidence type="ECO:0000256" key="8">
    <source>
        <dbReference type="ARBA" id="ARBA00022692"/>
    </source>
</evidence>
<dbReference type="RefSeq" id="WP_183308206.1">
    <property type="nucleotide sequence ID" value="NZ_JACIEP010000013.1"/>
</dbReference>
<dbReference type="PANTHER" id="PTHR32309:SF13">
    <property type="entry name" value="FERRIC ENTEROBACTIN TRANSPORT PROTEIN FEPE"/>
    <property type="match status" value="1"/>
</dbReference>
<evidence type="ECO:0000256" key="5">
    <source>
        <dbReference type="ARBA" id="ARBA00022475"/>
    </source>
</evidence>
<sequence>MNKFSSESGYSNLENKEEEIDLREILFKYILHWRWFVLSAIVFLIIGVFVYLRMDRQYGVSTSVLLKENTGTGAQKNSPLGALEDLGLLSTTNNVDNEIAVFSSPNLMRQVVSTLELQTSYFESGFFRDTEIYQNCPFYVRLEDVKPDELDGFIKLHIKKNGPSVSVRGKYYLKKDETEIDGNLDKLPGFIELPSNLGRLYVTDKPNIDEEQLDEEYIVTIQNVQKVAYGLASELKVSSTTKNSSVLTIGLDLLNVDKGIDILNEIVKIYNENNIKDNNEMAYNTSKFINERLDSISIELSGIEDKVVNYKKEQGITDLSTEAKVFVEQTSTVEQRRIDIETQLKTIEWVENFVQKPDNNYKLIPNLGITDPGLSAIIAQYNESLLAFQRLERSTSESSPSRQAVLSELANTRESIQSAVNTVRRGLNIAKLDADHQASQISARIRTVPMQERGLLEVTRQQQIKQALYLYLMQVREETSITMASTADKAKVITDPVVPDEPISPKRNIILLASLLIGLVIPVAVIYIRDMMQLNITGREELEKLSDVTVIGEIMNKDEDGVIVMGKDKTTPIVELFRTLRNNIQFILNDPDKKVVLVTSTIPGEGKTFVSVNTAVSFALSEKRVLLIGMDIRNPKLAVDMGFSKGDGLTAYLSGSEPDWKQLLASVTEFPNLDILQAGIIPPNPNELLMKPSLKELLDEARELYDVIVIDSAPIGVVSDTFLLSLYADTTIYVTRENVTPRNAITFVNDVYHDKRLPNMYLVINGVEPSKNRGRYGRYGYGYTYGYGENKK</sequence>
<dbReference type="InterPro" id="IPR050445">
    <property type="entry name" value="Bact_polysacc_biosynth/exp"/>
</dbReference>
<feature type="domain" description="Polysaccharide chain length determinant N-terminal" evidence="17">
    <location>
        <begin position="18"/>
        <end position="115"/>
    </location>
</feature>
<dbReference type="AlphaFoldDB" id="A0A840CZF8"/>
<feature type="transmembrane region" description="Helical" evidence="16">
    <location>
        <begin position="33"/>
        <end position="52"/>
    </location>
</feature>
<evidence type="ECO:0000256" key="1">
    <source>
        <dbReference type="ARBA" id="ARBA00004429"/>
    </source>
</evidence>
<evidence type="ECO:0000256" key="9">
    <source>
        <dbReference type="ARBA" id="ARBA00022741"/>
    </source>
</evidence>
<feature type="transmembrane region" description="Helical" evidence="16">
    <location>
        <begin position="509"/>
        <end position="528"/>
    </location>
</feature>
<dbReference type="InterPro" id="IPR032807">
    <property type="entry name" value="GNVR"/>
</dbReference>
<evidence type="ECO:0000256" key="7">
    <source>
        <dbReference type="ARBA" id="ARBA00022679"/>
    </source>
</evidence>
<evidence type="ECO:0000256" key="12">
    <source>
        <dbReference type="ARBA" id="ARBA00022989"/>
    </source>
</evidence>
<evidence type="ECO:0000256" key="16">
    <source>
        <dbReference type="SAM" id="Phobius"/>
    </source>
</evidence>
<evidence type="ECO:0000256" key="3">
    <source>
        <dbReference type="ARBA" id="ARBA00008883"/>
    </source>
</evidence>
<dbReference type="InterPro" id="IPR003856">
    <property type="entry name" value="LPS_length_determ_N"/>
</dbReference>
<dbReference type="InterPro" id="IPR025669">
    <property type="entry name" value="AAA_dom"/>
</dbReference>
<dbReference type="GO" id="GO:0005524">
    <property type="term" value="F:ATP binding"/>
    <property type="evidence" value="ECO:0007669"/>
    <property type="project" value="UniProtKB-KW"/>
</dbReference>
<proteinExistence type="inferred from homology"/>
<dbReference type="GO" id="GO:0004715">
    <property type="term" value="F:non-membrane spanning protein tyrosine kinase activity"/>
    <property type="evidence" value="ECO:0007669"/>
    <property type="project" value="UniProtKB-EC"/>
</dbReference>
<evidence type="ECO:0000259" key="18">
    <source>
        <dbReference type="Pfam" id="PF13614"/>
    </source>
</evidence>
<dbReference type="CDD" id="cd05387">
    <property type="entry name" value="BY-kinase"/>
    <property type="match status" value="1"/>
</dbReference>
<dbReference type="InterPro" id="IPR005702">
    <property type="entry name" value="Wzc-like_C"/>
</dbReference>
<evidence type="ECO:0000256" key="6">
    <source>
        <dbReference type="ARBA" id="ARBA00022519"/>
    </source>
</evidence>
<dbReference type="PANTHER" id="PTHR32309">
    <property type="entry name" value="TYROSINE-PROTEIN KINASE"/>
    <property type="match status" value="1"/>
</dbReference>
<dbReference type="Gene3D" id="3.40.50.300">
    <property type="entry name" value="P-loop containing nucleotide triphosphate hydrolases"/>
    <property type="match status" value="1"/>
</dbReference>
<dbReference type="Pfam" id="PF13807">
    <property type="entry name" value="GNVR"/>
    <property type="match status" value="1"/>
</dbReference>
<keyword evidence="12 16" id="KW-1133">Transmembrane helix</keyword>
<dbReference type="EC" id="2.7.10.2" evidence="4"/>
<comment type="caution">
    <text evidence="20">The sequence shown here is derived from an EMBL/GenBank/DDBJ whole genome shotgun (WGS) entry which is preliminary data.</text>
</comment>
<evidence type="ECO:0000256" key="2">
    <source>
        <dbReference type="ARBA" id="ARBA00007316"/>
    </source>
</evidence>
<keyword evidence="11" id="KW-0067">ATP-binding</keyword>
<keyword evidence="21" id="KW-1185">Reference proteome</keyword>
<reference evidence="20 21" key="1">
    <citation type="submission" date="2020-08" db="EMBL/GenBank/DDBJ databases">
        <title>Genomic Encyclopedia of Type Strains, Phase IV (KMG-IV): sequencing the most valuable type-strain genomes for metagenomic binning, comparative biology and taxonomic classification.</title>
        <authorList>
            <person name="Goeker M."/>
        </authorList>
    </citation>
    <scope>NUCLEOTIDE SEQUENCE [LARGE SCALE GENOMIC DNA]</scope>
    <source>
        <strain evidence="20 21">DSM 104969</strain>
    </source>
</reference>
<keyword evidence="13 16" id="KW-0472">Membrane</keyword>
<keyword evidence="14" id="KW-0829">Tyrosine-protein kinase</keyword>
<evidence type="ECO:0000313" key="21">
    <source>
        <dbReference type="Proteomes" id="UP000555103"/>
    </source>
</evidence>
<evidence type="ECO:0000256" key="11">
    <source>
        <dbReference type="ARBA" id="ARBA00022840"/>
    </source>
</evidence>
<dbReference type="NCBIfam" id="TIGR01007">
    <property type="entry name" value="eps_fam"/>
    <property type="match status" value="1"/>
</dbReference>
<gene>
    <name evidence="20" type="ORF">GGR21_003280</name>
</gene>
<evidence type="ECO:0000313" key="20">
    <source>
        <dbReference type="EMBL" id="MBB4037363.1"/>
    </source>
</evidence>
<dbReference type="GO" id="GO:0005886">
    <property type="term" value="C:plasma membrane"/>
    <property type="evidence" value="ECO:0007669"/>
    <property type="project" value="UniProtKB-SubCell"/>
</dbReference>
<dbReference type="Pfam" id="PF02706">
    <property type="entry name" value="Wzz"/>
    <property type="match status" value="1"/>
</dbReference>
<comment type="similarity">
    <text evidence="3">Belongs to the etk/wzc family.</text>
</comment>
<comment type="catalytic activity">
    <reaction evidence="15">
        <text>L-tyrosyl-[protein] + ATP = O-phospho-L-tyrosyl-[protein] + ADP + H(+)</text>
        <dbReference type="Rhea" id="RHEA:10596"/>
        <dbReference type="Rhea" id="RHEA-COMP:10136"/>
        <dbReference type="Rhea" id="RHEA-COMP:20101"/>
        <dbReference type="ChEBI" id="CHEBI:15378"/>
        <dbReference type="ChEBI" id="CHEBI:30616"/>
        <dbReference type="ChEBI" id="CHEBI:46858"/>
        <dbReference type="ChEBI" id="CHEBI:61978"/>
        <dbReference type="ChEBI" id="CHEBI:456216"/>
        <dbReference type="EC" id="2.7.10.2"/>
    </reaction>
</comment>
<keyword evidence="5" id="KW-1003">Cell membrane</keyword>
<evidence type="ECO:0000259" key="19">
    <source>
        <dbReference type="Pfam" id="PF13807"/>
    </source>
</evidence>